<dbReference type="STRING" id="758820.SAMN00777080_5088"/>
<sequence>MKQFVFISIFSFFLDLICFGQNLKLLDLTILSSKKNWEDVNQSLISKGWTYYDSEKGSSIKYNTITWTFNKDRYSDKSQGWFYLFTYEGLPNKISYSFFNDDTYLSIQNSISSAGFELVKSDIENNEVISTYQNSIYTLKISTSRQKDDGWSDVSLTAYNITLTNKAGIYDNENGKKTDYYPNGQIKAEYSLLNGEINGEIKFYKPNGKIDKVSTLINGIENGPFKEFDEEGNLVAEYSMSNGKIEGKFIVYEQGKISHSFNYENDLKNGQYIEYYYNKDNGNLRGRLIGDYKNDKKNGSWRLLVLGDDMENLLKFENFTDGVLNGAFQKPDRDSLKIGSYKDNKFHGEYKVYLDTKGSLYGGVFETDISKLTLVKEGYFNHGLKSGNWKYYDLAGTLVNEGKYVNGERSGEWIERYSYNLENEPIYYFQKGHYLRGKREGKWIQFKTESNLEEIFNYKNGELDGEYLTLNHFSNNQHKGIYSNGKLKELSIYDSLGITLYTKYEIYEEKLDSFRCRKTDFTKDGSISQVYSLKKDKEFDHFWFYFNYLLTMRNKDNNERNGFKDGEFKLINNFNQPVIIGNYYKKDRIGLWTFFYYDQNVKIESYFEKDLKIEEKYLKLNGELFSGDFTFINKEDGINEIRKIKAGLRNGKTIFIDVKSNQTIKKETYKEGKLLLEMK</sequence>
<keyword evidence="2" id="KW-1185">Reference proteome</keyword>
<dbReference type="EMBL" id="LT838813">
    <property type="protein sequence ID" value="SMD46399.1"/>
    <property type="molecule type" value="Genomic_DNA"/>
</dbReference>
<dbReference type="RefSeq" id="WP_084123309.1">
    <property type="nucleotide sequence ID" value="NZ_LT838813.1"/>
</dbReference>
<gene>
    <name evidence="1" type="ORF">SAMN00777080_5088</name>
</gene>
<dbReference type="Gene3D" id="2.20.110.10">
    <property type="entry name" value="Histone H3 K4-specific methyltransferase SET7/9 N-terminal domain"/>
    <property type="match status" value="4"/>
</dbReference>
<accession>A0A1W2HBZ4</accession>
<dbReference type="SUPFAM" id="SSF82185">
    <property type="entry name" value="Histone H3 K4-specific methyltransferase SET7/9 N-terminal domain"/>
    <property type="match status" value="3"/>
</dbReference>
<organism evidence="1 2">
    <name type="scientific">Aquiflexum balticum DSM 16537</name>
    <dbReference type="NCBI Taxonomy" id="758820"/>
    <lineage>
        <taxon>Bacteria</taxon>
        <taxon>Pseudomonadati</taxon>
        <taxon>Bacteroidota</taxon>
        <taxon>Cytophagia</taxon>
        <taxon>Cytophagales</taxon>
        <taxon>Cyclobacteriaceae</taxon>
        <taxon>Aquiflexum</taxon>
    </lineage>
</organism>
<name>A0A1W2HBZ4_9BACT</name>
<protein>
    <recommendedName>
        <fullName evidence="3">Antitoxin component YwqK of the YwqJK toxin-antitoxin module</fullName>
    </recommendedName>
</protein>
<dbReference type="OrthoDB" id="7342920at2"/>
<evidence type="ECO:0000313" key="1">
    <source>
        <dbReference type="EMBL" id="SMD46399.1"/>
    </source>
</evidence>
<evidence type="ECO:0000313" key="2">
    <source>
        <dbReference type="Proteomes" id="UP000192333"/>
    </source>
</evidence>
<evidence type="ECO:0008006" key="3">
    <source>
        <dbReference type="Google" id="ProtNLM"/>
    </source>
</evidence>
<dbReference type="Proteomes" id="UP000192333">
    <property type="component" value="Chromosome I"/>
</dbReference>
<dbReference type="AlphaFoldDB" id="A0A1W2HBZ4"/>
<reference evidence="2" key="1">
    <citation type="submission" date="2017-04" db="EMBL/GenBank/DDBJ databases">
        <authorList>
            <person name="Varghese N."/>
            <person name="Submissions S."/>
        </authorList>
    </citation>
    <scope>NUCLEOTIDE SEQUENCE [LARGE SCALE GENOMIC DNA]</scope>
    <source>
        <strain evidence="2">DSM 16537</strain>
    </source>
</reference>
<proteinExistence type="predicted"/>